<dbReference type="Pfam" id="PF00728">
    <property type="entry name" value="Glyco_hydro_20"/>
    <property type="match status" value="1"/>
</dbReference>
<dbReference type="CDD" id="cd06563">
    <property type="entry name" value="GH20_chitobiase-like"/>
    <property type="match status" value="1"/>
</dbReference>
<reference evidence="12" key="1">
    <citation type="journal article" date="2014" name="Int. J. Syst. Evol. Microbiol.">
        <title>Complete genome sequence of Corynebacterium casei LMG S-19264T (=DSM 44701T), isolated from a smear-ripened cheese.</title>
        <authorList>
            <consortium name="US DOE Joint Genome Institute (JGI-PGF)"/>
            <person name="Walter F."/>
            <person name="Albersmeier A."/>
            <person name="Kalinowski J."/>
            <person name="Ruckert C."/>
        </authorList>
    </citation>
    <scope>NUCLEOTIDE SEQUENCE</scope>
    <source>
        <strain evidence="12">CGMCC 1.15448</strain>
    </source>
</reference>
<dbReference type="SMART" id="SM00812">
    <property type="entry name" value="Alpha_L_fucos"/>
    <property type="match status" value="1"/>
</dbReference>
<dbReference type="InterPro" id="IPR029018">
    <property type="entry name" value="Hex-like_dom2"/>
</dbReference>
<dbReference type="Proteomes" id="UP000607559">
    <property type="component" value="Unassembled WGS sequence"/>
</dbReference>
<evidence type="ECO:0000256" key="3">
    <source>
        <dbReference type="ARBA" id="ARBA00007951"/>
    </source>
</evidence>
<evidence type="ECO:0000256" key="7">
    <source>
        <dbReference type="PIRSR" id="PIRSR625705-1"/>
    </source>
</evidence>
<keyword evidence="13" id="KW-1185">Reference proteome</keyword>
<sequence length="998" mass="114015">MLKYAKGIFLYIRRMSKNILAMLGLLALGIFVHAQPAAIIPQPVSTQWHDGHFFIDAHTVIVADESEKPSVDFFNDYLQRFYGLRLHTGAAPTSNYILLKTQPTGQPTDGRYTLSVTPGVITITGDTHPGTFYGMQTLIQLLPVSPFESTSNGPAIRLSADGNLAIPAVSIEDYPRFAYRGLHLDVGRHFFPVDFVKRYIDYLALHKMNYFHWHLTEDQGWRIEIKKYPLLTEVGAWRSGTIIGHHPGTGDDSTRHGGYYTQDQIKEVVQYAAERYITIIPEIEMPGHATAALASYPYLGCTGGPYTIPHNFGVHKDVFCAGNDSVFTFLQDVLDEVMTLFPSKYIHIGGDECPKDSWKACPKCQSRIKTLGLKNEEELQSYFVQRIEKYLNSKGRQVIGWDEILEGGIAPNATIMSWRGEKGGIDAAKQHHNVIMTPGDHVYFDHAQTHNDDSLTIGGYLPLETVYSYEPVPKELSGDETKYVLGAQANIWTEYMANTRKVEYMIFPRLSALSEVLWSPKESHNYMDFQHRLATQYKRYALWKANSYQVYFKPTDSLVRQKIAQWQDSKFGLLMHWGTYSQWGVVESWSICPEDEGWEQRHGAYSANYFDYVQAYQKLQTTFNPVHFDPSKWAAAAKEAGMKYVVFTTKHHDGFCMFDTKQTDYKITSDQTPFHTNPKSNVAKEVFDAFRQNNFMIGAYFSKPDWHSTNYWWPYFPPKDRNVNYDPARYPQRWQAFKDYTYNQIQELMTGYGKMDLLWLDGGWVRPLSTVDPGIDWQRGIRYDQDVDMPKIAAMARNHQPGLIVVDRSVPGEYENYTTPEQSVPVHPMDDPWETCMTMGDSWSYVPHDHYKPTTQLIQLLVKIVSRGGNFLLNVGPSPEGDWDDTAYARLKEIGAWMKINGEGIYNSRPISPWSSGNVYLTQSKDSSNVYAFFLGEGKDVVLPAEVTINNFSARPQSHVTILGRKEKLKWRQEGKNMIISAPPNIHGDYAITFKISK</sequence>
<dbReference type="InterPro" id="IPR057739">
    <property type="entry name" value="Glyco_hydro_29_N"/>
</dbReference>
<feature type="domain" description="Glycoside hydrolase family 20 catalytic" evidence="8">
    <location>
        <begin position="177"/>
        <end position="520"/>
    </location>
</feature>
<evidence type="ECO:0008006" key="14">
    <source>
        <dbReference type="Google" id="ProtNLM"/>
    </source>
</evidence>
<keyword evidence="5" id="KW-0378">Hydrolase</keyword>
<dbReference type="InterPro" id="IPR015883">
    <property type="entry name" value="Glyco_hydro_20_cat"/>
</dbReference>
<dbReference type="Gene3D" id="2.60.40.1180">
    <property type="entry name" value="Golgi alpha-mannosidase II"/>
    <property type="match status" value="1"/>
</dbReference>
<feature type="domain" description="Beta-hexosaminidase bacterial type N-terminal" evidence="10">
    <location>
        <begin position="38"/>
        <end position="174"/>
    </location>
</feature>
<dbReference type="Gene3D" id="3.20.20.80">
    <property type="entry name" value="Glycosidases"/>
    <property type="match status" value="2"/>
</dbReference>
<dbReference type="Gene3D" id="3.30.379.10">
    <property type="entry name" value="Chitobiase/beta-hexosaminidase domain 2-like"/>
    <property type="match status" value="1"/>
</dbReference>
<evidence type="ECO:0000256" key="5">
    <source>
        <dbReference type="ARBA" id="ARBA00022801"/>
    </source>
</evidence>
<evidence type="ECO:0000256" key="6">
    <source>
        <dbReference type="ARBA" id="ARBA00023295"/>
    </source>
</evidence>
<name>A0A8J2U9F1_9BACT</name>
<feature type="active site" description="Proton donor" evidence="7">
    <location>
        <position position="352"/>
    </location>
</feature>
<dbReference type="InterPro" id="IPR015882">
    <property type="entry name" value="HEX_bac_N"/>
</dbReference>
<evidence type="ECO:0000256" key="1">
    <source>
        <dbReference type="ARBA" id="ARBA00001231"/>
    </source>
</evidence>
<dbReference type="Pfam" id="PF02838">
    <property type="entry name" value="Glyco_hydro_20b"/>
    <property type="match status" value="1"/>
</dbReference>
<evidence type="ECO:0000259" key="11">
    <source>
        <dbReference type="Pfam" id="PF16757"/>
    </source>
</evidence>
<dbReference type="AlphaFoldDB" id="A0A8J2U9F1"/>
<dbReference type="GO" id="GO:0004560">
    <property type="term" value="F:alpha-L-fucosidase activity"/>
    <property type="evidence" value="ECO:0007669"/>
    <property type="project" value="InterPro"/>
</dbReference>
<dbReference type="GO" id="GO:0004563">
    <property type="term" value="F:beta-N-acetylhexosaminidase activity"/>
    <property type="evidence" value="ECO:0007669"/>
    <property type="project" value="UniProtKB-EC"/>
</dbReference>
<dbReference type="SUPFAM" id="SSF55545">
    <property type="entry name" value="beta-N-acetylhexosaminidase-like domain"/>
    <property type="match status" value="1"/>
</dbReference>
<dbReference type="Pfam" id="PF01120">
    <property type="entry name" value="Alpha_L_fucos"/>
    <property type="match status" value="1"/>
</dbReference>
<proteinExistence type="inferred from homology"/>
<evidence type="ECO:0000256" key="2">
    <source>
        <dbReference type="ARBA" id="ARBA00006285"/>
    </source>
</evidence>
<dbReference type="InterPro" id="IPR031919">
    <property type="entry name" value="Fucosidase_C"/>
</dbReference>
<evidence type="ECO:0000259" key="10">
    <source>
        <dbReference type="Pfam" id="PF02838"/>
    </source>
</evidence>
<feature type="domain" description="Glycoside hydrolase family 29 N-terminal" evidence="9">
    <location>
        <begin position="545"/>
        <end position="903"/>
    </location>
</feature>
<evidence type="ECO:0000259" key="9">
    <source>
        <dbReference type="Pfam" id="PF01120"/>
    </source>
</evidence>
<protein>
    <recommendedName>
        <fullName evidence="14">Beta-N-acetylhexosaminidase</fullName>
    </recommendedName>
</protein>
<dbReference type="InterPro" id="IPR017853">
    <property type="entry name" value="GH"/>
</dbReference>
<dbReference type="EMBL" id="BMJC01000001">
    <property type="protein sequence ID" value="GGA88354.1"/>
    <property type="molecule type" value="Genomic_DNA"/>
</dbReference>
<dbReference type="PRINTS" id="PR00738">
    <property type="entry name" value="GLHYDRLASE20"/>
</dbReference>
<dbReference type="PANTHER" id="PTHR22600">
    <property type="entry name" value="BETA-HEXOSAMINIDASE"/>
    <property type="match status" value="1"/>
</dbReference>
<evidence type="ECO:0000313" key="12">
    <source>
        <dbReference type="EMBL" id="GGA88354.1"/>
    </source>
</evidence>
<keyword evidence="4" id="KW-0732">Signal</keyword>
<organism evidence="12 13">
    <name type="scientific">Puia dinghuensis</name>
    <dbReference type="NCBI Taxonomy" id="1792502"/>
    <lineage>
        <taxon>Bacteria</taxon>
        <taxon>Pseudomonadati</taxon>
        <taxon>Bacteroidota</taxon>
        <taxon>Chitinophagia</taxon>
        <taxon>Chitinophagales</taxon>
        <taxon>Chitinophagaceae</taxon>
        <taxon>Puia</taxon>
    </lineage>
</organism>
<reference evidence="12" key="2">
    <citation type="submission" date="2020-09" db="EMBL/GenBank/DDBJ databases">
        <authorList>
            <person name="Sun Q."/>
            <person name="Zhou Y."/>
        </authorList>
    </citation>
    <scope>NUCLEOTIDE SEQUENCE</scope>
    <source>
        <strain evidence="12">CGMCC 1.15448</strain>
    </source>
</reference>
<dbReference type="GO" id="GO:0030203">
    <property type="term" value="P:glycosaminoglycan metabolic process"/>
    <property type="evidence" value="ECO:0007669"/>
    <property type="project" value="TreeGrafter"/>
</dbReference>
<evidence type="ECO:0000259" key="8">
    <source>
        <dbReference type="Pfam" id="PF00728"/>
    </source>
</evidence>
<dbReference type="SUPFAM" id="SSF51445">
    <property type="entry name" value="(Trans)glycosidases"/>
    <property type="match status" value="2"/>
</dbReference>
<comment type="similarity">
    <text evidence="2">Belongs to the glycosyl hydrolase 20 family.</text>
</comment>
<feature type="domain" description="Alpha-L-fucosidase C-terminal" evidence="11">
    <location>
        <begin position="917"/>
        <end position="996"/>
    </location>
</feature>
<dbReference type="GO" id="GO:0005975">
    <property type="term" value="P:carbohydrate metabolic process"/>
    <property type="evidence" value="ECO:0007669"/>
    <property type="project" value="InterPro"/>
</dbReference>
<comment type="caution">
    <text evidence="12">The sequence shown here is derived from an EMBL/GenBank/DDBJ whole genome shotgun (WGS) entry which is preliminary data.</text>
</comment>
<dbReference type="PANTHER" id="PTHR22600:SF57">
    <property type="entry name" value="BETA-N-ACETYLHEXOSAMINIDASE"/>
    <property type="match status" value="1"/>
</dbReference>
<evidence type="ECO:0000313" key="13">
    <source>
        <dbReference type="Proteomes" id="UP000607559"/>
    </source>
</evidence>
<dbReference type="GO" id="GO:0016020">
    <property type="term" value="C:membrane"/>
    <property type="evidence" value="ECO:0007669"/>
    <property type="project" value="TreeGrafter"/>
</dbReference>
<dbReference type="InterPro" id="IPR025705">
    <property type="entry name" value="Beta_hexosaminidase_sua/sub"/>
</dbReference>
<gene>
    <name evidence="12" type="ORF">GCM10011511_09430</name>
</gene>
<dbReference type="InterPro" id="IPR000933">
    <property type="entry name" value="Glyco_hydro_29"/>
</dbReference>
<evidence type="ECO:0000256" key="4">
    <source>
        <dbReference type="ARBA" id="ARBA00022729"/>
    </source>
</evidence>
<accession>A0A8J2U9F1</accession>
<keyword evidence="6" id="KW-0326">Glycosidase</keyword>
<comment type="similarity">
    <text evidence="3">Belongs to the glycosyl hydrolase 29 family.</text>
</comment>
<comment type="catalytic activity">
    <reaction evidence="1">
        <text>Hydrolysis of terminal non-reducing N-acetyl-D-hexosamine residues in N-acetyl-beta-D-hexosaminides.</text>
        <dbReference type="EC" id="3.2.1.52"/>
    </reaction>
</comment>
<dbReference type="InterPro" id="IPR013780">
    <property type="entry name" value="Glyco_hydro_b"/>
</dbReference>
<dbReference type="Pfam" id="PF16757">
    <property type="entry name" value="Fucosidase_C"/>
    <property type="match status" value="1"/>
</dbReference>